<name>A0AAP6BKH2_9ACTN</name>
<dbReference type="RefSeq" id="WP_010361205.1">
    <property type="nucleotide sequence ID" value="NZ_JAGJBY010000003.1"/>
</dbReference>
<evidence type="ECO:0000313" key="2">
    <source>
        <dbReference type="Proteomes" id="UP001282288"/>
    </source>
</evidence>
<dbReference type="EMBL" id="JARAWC010000059">
    <property type="protein sequence ID" value="MDX2966434.1"/>
    <property type="molecule type" value="Genomic_DNA"/>
</dbReference>
<comment type="caution">
    <text evidence="1">The sequence shown here is derived from an EMBL/GenBank/DDBJ whole genome shotgun (WGS) entry which is preliminary data.</text>
</comment>
<reference evidence="1" key="1">
    <citation type="journal article" date="2023" name="Microb. Genom.">
        <title>Mesoterricola silvestris gen. nov., sp. nov., Mesoterricola sediminis sp. nov., Geothrix oryzae sp. nov., Geothrix edaphica sp. nov., Geothrix rubra sp. nov., and Geothrix limicola sp. nov., six novel members of Acidobacteriota isolated from soils.</title>
        <authorList>
            <person name="Weisberg A.J."/>
            <person name="Pearce E."/>
            <person name="Kramer C.G."/>
            <person name="Chang J.H."/>
            <person name="Clarke C.R."/>
        </authorList>
    </citation>
    <scope>NUCLEOTIDE SEQUENCE</scope>
    <source>
        <strain evidence="1">NRRL_B-16521</strain>
    </source>
</reference>
<organism evidence="1 2">
    <name type="scientific">Streptomyces acidiscabies</name>
    <dbReference type="NCBI Taxonomy" id="42234"/>
    <lineage>
        <taxon>Bacteria</taxon>
        <taxon>Bacillati</taxon>
        <taxon>Actinomycetota</taxon>
        <taxon>Actinomycetes</taxon>
        <taxon>Kitasatosporales</taxon>
        <taxon>Streptomycetaceae</taxon>
        <taxon>Streptomyces</taxon>
    </lineage>
</organism>
<sequence>MTIIATTAAPLRTKAVSDGVEDVVAEAWHVYSEVQSLARIGVEVAVTVSRQGRITVDLTVAKESAGLLPVLVKELENSALTRTPGGFAVAGTICQGNVSLQITVDWASITVAEVEALIAAVDVDLDELGTGDEYTERVA</sequence>
<dbReference type="GeneID" id="69813905"/>
<protein>
    <submittedName>
        <fullName evidence="1">Uncharacterized protein</fullName>
    </submittedName>
</protein>
<dbReference type="Proteomes" id="UP001282288">
    <property type="component" value="Unassembled WGS sequence"/>
</dbReference>
<accession>A0AAP6BKH2</accession>
<gene>
    <name evidence="1" type="ORF">PV399_43015</name>
</gene>
<proteinExistence type="predicted"/>
<evidence type="ECO:0000313" key="1">
    <source>
        <dbReference type="EMBL" id="MDX2966434.1"/>
    </source>
</evidence>
<dbReference type="AlphaFoldDB" id="A0AAP6BKH2"/>